<organism evidence="3 4">
    <name type="scientific">Nocardioides aquiterrae</name>
    <dbReference type="NCBI Taxonomy" id="203799"/>
    <lineage>
        <taxon>Bacteria</taxon>
        <taxon>Bacillati</taxon>
        <taxon>Actinomycetota</taxon>
        <taxon>Actinomycetes</taxon>
        <taxon>Propionibacteriales</taxon>
        <taxon>Nocardioidaceae</taxon>
        <taxon>Nocardioides</taxon>
    </lineage>
</organism>
<evidence type="ECO:0000313" key="4">
    <source>
        <dbReference type="Proteomes" id="UP001499979"/>
    </source>
</evidence>
<dbReference type="InterPro" id="IPR050483">
    <property type="entry name" value="CoA-transferase_III_domain"/>
</dbReference>
<sequence length="404" mass="42510">MTAARALDGIRVVDLTRALAGPYATMMLADIGADVIKVEPPGGDDSRGWLPFTGDADSGDPGISAYFLSANRGKRSVTLDLKTEEGAEALRRLCADADVLVENYRPGLLKRLGLDPAELREANPRLVTLSITGFGSGGPDGHRPGFDQIAQAEAGLMSLTGAVDGEPTRVGLPISDLLAGMFGAFGVMAALAERERTGRGQPVETSLLASVAAVHSFQGAGWLAAGKAPGRTGNRHPSIAPYGTFRCRDADIVIAVGSESLWKRFAAAVGLDPDRHDIATNSARVRHVDALEAEVNALLTDRDADEVLKILDERGIPAGRIRSVPEVWEWDQVRHLGLAHTLRHPVLGDVEVPGGALQYGGSGAASDVPPPLLGQHQADLDDPWRTRNGADGCGTDEDPPGASR</sequence>
<evidence type="ECO:0000256" key="1">
    <source>
        <dbReference type="ARBA" id="ARBA00022679"/>
    </source>
</evidence>
<reference evidence="3 4" key="1">
    <citation type="journal article" date="2019" name="Int. J. Syst. Evol. Microbiol.">
        <title>The Global Catalogue of Microorganisms (GCM) 10K type strain sequencing project: providing services to taxonomists for standard genome sequencing and annotation.</title>
        <authorList>
            <consortium name="The Broad Institute Genomics Platform"/>
            <consortium name="The Broad Institute Genome Sequencing Center for Infectious Disease"/>
            <person name="Wu L."/>
            <person name="Ma J."/>
        </authorList>
    </citation>
    <scope>NUCLEOTIDE SEQUENCE [LARGE SCALE GENOMIC DNA]</scope>
    <source>
        <strain evidence="3 4">JCM 11813</strain>
    </source>
</reference>
<dbReference type="Pfam" id="PF02515">
    <property type="entry name" value="CoA_transf_3"/>
    <property type="match status" value="1"/>
</dbReference>
<feature type="region of interest" description="Disordered" evidence="2">
    <location>
        <begin position="361"/>
        <end position="404"/>
    </location>
</feature>
<proteinExistence type="predicted"/>
<dbReference type="RefSeq" id="WP_343907186.1">
    <property type="nucleotide sequence ID" value="NZ_BAAAJE010000006.1"/>
</dbReference>
<dbReference type="SUPFAM" id="SSF89796">
    <property type="entry name" value="CoA-transferase family III (CaiB/BaiF)"/>
    <property type="match status" value="1"/>
</dbReference>
<evidence type="ECO:0000256" key="2">
    <source>
        <dbReference type="SAM" id="MobiDB-lite"/>
    </source>
</evidence>
<accession>A0ABN1UCT6</accession>
<dbReference type="InterPro" id="IPR003673">
    <property type="entry name" value="CoA-Trfase_fam_III"/>
</dbReference>
<dbReference type="Gene3D" id="3.30.1540.10">
    <property type="entry name" value="formyl-coa transferase, domain 3"/>
    <property type="match status" value="1"/>
</dbReference>
<dbReference type="InterPro" id="IPR023606">
    <property type="entry name" value="CoA-Trfase_III_dom_1_sf"/>
</dbReference>
<dbReference type="Proteomes" id="UP001499979">
    <property type="component" value="Unassembled WGS sequence"/>
</dbReference>
<keyword evidence="1 3" id="KW-0808">Transferase</keyword>
<dbReference type="PANTHER" id="PTHR48207">
    <property type="entry name" value="SUCCINATE--HYDROXYMETHYLGLUTARATE COA-TRANSFERASE"/>
    <property type="match status" value="1"/>
</dbReference>
<dbReference type="PANTHER" id="PTHR48207:SF3">
    <property type="entry name" value="SUCCINATE--HYDROXYMETHYLGLUTARATE COA-TRANSFERASE"/>
    <property type="match status" value="1"/>
</dbReference>
<gene>
    <name evidence="3" type="ORF">GCM10009606_18240</name>
</gene>
<feature type="compositionally biased region" description="Acidic residues" evidence="2">
    <location>
        <begin position="394"/>
        <end position="404"/>
    </location>
</feature>
<comment type="caution">
    <text evidence="3">The sequence shown here is derived from an EMBL/GenBank/DDBJ whole genome shotgun (WGS) entry which is preliminary data.</text>
</comment>
<dbReference type="InterPro" id="IPR044855">
    <property type="entry name" value="CoA-Trfase_III_dom3_sf"/>
</dbReference>
<name>A0ABN1UCT6_9ACTN</name>
<dbReference type="Gene3D" id="3.40.50.10540">
    <property type="entry name" value="Crotonobetainyl-coa:carnitine coa-transferase, domain 1"/>
    <property type="match status" value="1"/>
</dbReference>
<protein>
    <submittedName>
        <fullName evidence="3">CoA transferase</fullName>
    </submittedName>
</protein>
<keyword evidence="4" id="KW-1185">Reference proteome</keyword>
<dbReference type="GO" id="GO:0016740">
    <property type="term" value="F:transferase activity"/>
    <property type="evidence" value="ECO:0007669"/>
    <property type="project" value="UniProtKB-KW"/>
</dbReference>
<evidence type="ECO:0000313" key="3">
    <source>
        <dbReference type="EMBL" id="GAA1138862.1"/>
    </source>
</evidence>
<dbReference type="EMBL" id="BAAAJE010000006">
    <property type="protein sequence ID" value="GAA1138862.1"/>
    <property type="molecule type" value="Genomic_DNA"/>
</dbReference>